<feature type="non-terminal residue" evidence="2">
    <location>
        <position position="1"/>
    </location>
</feature>
<evidence type="ECO:0000313" key="3">
    <source>
        <dbReference type="Proteomes" id="UP000324897"/>
    </source>
</evidence>
<accession>A0A5J9WJF7</accession>
<evidence type="ECO:0000256" key="1">
    <source>
        <dbReference type="SAM" id="MobiDB-lite"/>
    </source>
</evidence>
<comment type="caution">
    <text evidence="2">The sequence shown here is derived from an EMBL/GenBank/DDBJ whole genome shotgun (WGS) entry which is preliminary data.</text>
</comment>
<proteinExistence type="predicted"/>
<dbReference type="Proteomes" id="UP000324897">
    <property type="component" value="Chromosome 5"/>
</dbReference>
<feature type="compositionally biased region" description="Low complexity" evidence="1">
    <location>
        <begin position="107"/>
        <end position="118"/>
    </location>
</feature>
<keyword evidence="3" id="KW-1185">Reference proteome</keyword>
<dbReference type="EMBL" id="RWGY01000004">
    <property type="protein sequence ID" value="TVU48201.1"/>
    <property type="molecule type" value="Genomic_DNA"/>
</dbReference>
<name>A0A5J9WJF7_9POAL</name>
<dbReference type="Gramene" id="TVU48201">
    <property type="protein sequence ID" value="TVU48201"/>
    <property type="gene ID" value="EJB05_07829"/>
</dbReference>
<dbReference type="AlphaFoldDB" id="A0A5J9WJF7"/>
<feature type="region of interest" description="Disordered" evidence="1">
    <location>
        <begin position="59"/>
        <end position="118"/>
    </location>
</feature>
<gene>
    <name evidence="2" type="ORF">EJB05_07829</name>
</gene>
<reference evidence="2 3" key="1">
    <citation type="journal article" date="2019" name="Sci. Rep.">
        <title>A high-quality genome of Eragrostis curvula grass provides insights into Poaceae evolution and supports new strategies to enhance forage quality.</title>
        <authorList>
            <person name="Carballo J."/>
            <person name="Santos B.A.C.M."/>
            <person name="Zappacosta D."/>
            <person name="Garbus I."/>
            <person name="Selva J.P."/>
            <person name="Gallo C.A."/>
            <person name="Diaz A."/>
            <person name="Albertini E."/>
            <person name="Caccamo M."/>
            <person name="Echenique V."/>
        </authorList>
    </citation>
    <scope>NUCLEOTIDE SEQUENCE [LARGE SCALE GENOMIC DNA]</scope>
    <source>
        <strain evidence="3">cv. Victoria</strain>
        <tissue evidence="2">Leaf</tissue>
    </source>
</reference>
<organism evidence="2 3">
    <name type="scientific">Eragrostis curvula</name>
    <name type="common">weeping love grass</name>
    <dbReference type="NCBI Taxonomy" id="38414"/>
    <lineage>
        <taxon>Eukaryota</taxon>
        <taxon>Viridiplantae</taxon>
        <taxon>Streptophyta</taxon>
        <taxon>Embryophyta</taxon>
        <taxon>Tracheophyta</taxon>
        <taxon>Spermatophyta</taxon>
        <taxon>Magnoliopsida</taxon>
        <taxon>Liliopsida</taxon>
        <taxon>Poales</taxon>
        <taxon>Poaceae</taxon>
        <taxon>PACMAD clade</taxon>
        <taxon>Chloridoideae</taxon>
        <taxon>Eragrostideae</taxon>
        <taxon>Eragrostidinae</taxon>
        <taxon>Eragrostis</taxon>
    </lineage>
</organism>
<evidence type="ECO:0000313" key="2">
    <source>
        <dbReference type="EMBL" id="TVU48201.1"/>
    </source>
</evidence>
<sequence length="230" mass="24457">MALLRLLTDPEFTPALPAARSSPALHQCALAASWPASPAGELLHRRRPHLLPFPCSAGEFVHRRRPSPPPVSTDTSTACPSRAAARLSSLPRTPAPSAADLRRSVRSGRASAAGAEAEGGLDQADSCLRLPRAARASTRSRPQWMGALLRPVRPPLTWRQAQRRRLAARGGTATPARGFFPLIPNLVQLAPHDSTSTCCSGAGIDEDGLRSCGVTRLHCKAFRLGGLHGK</sequence>
<protein>
    <submittedName>
        <fullName evidence="2">Uncharacterized protein</fullName>
    </submittedName>
</protein>